<keyword evidence="1 4" id="KW-0533">Nickel</keyword>
<proteinExistence type="inferred from homology"/>
<reference evidence="5 6" key="1">
    <citation type="submission" date="2024-04" db="EMBL/GenBank/DDBJ databases">
        <title>whole genome sequencing of Lutimonas vermicola strain IMCC1616.</title>
        <authorList>
            <person name="Bae S.S."/>
        </authorList>
    </citation>
    <scope>NUCLEOTIDE SEQUENCE [LARGE SCALE GENOMIC DNA]</scope>
    <source>
        <strain evidence="5 6">IMCC1616</strain>
    </source>
</reference>
<organism evidence="5 6">
    <name type="scientific">Lutimonas vermicola</name>
    <dbReference type="NCBI Taxonomy" id="414288"/>
    <lineage>
        <taxon>Bacteria</taxon>
        <taxon>Pseudomonadati</taxon>
        <taxon>Bacteroidota</taxon>
        <taxon>Flavobacteriia</taxon>
        <taxon>Flavobacteriales</taxon>
        <taxon>Flavobacteriaceae</taxon>
        <taxon>Lutimonas</taxon>
    </lineage>
</organism>
<keyword evidence="2 4" id="KW-0479">Metal-binding</keyword>
<dbReference type="RefSeq" id="WP_342160400.1">
    <property type="nucleotide sequence ID" value="NZ_JBCDNA010000002.1"/>
</dbReference>
<evidence type="ECO:0000256" key="1">
    <source>
        <dbReference type="ARBA" id="ARBA00022596"/>
    </source>
</evidence>
<gene>
    <name evidence="4" type="primary">hypA</name>
    <name evidence="5" type="ORF">AABB81_10380</name>
</gene>
<dbReference type="Pfam" id="PF01155">
    <property type="entry name" value="HypA"/>
    <property type="match status" value="1"/>
</dbReference>
<feature type="binding site" evidence="4">
    <location>
        <position position="89"/>
    </location>
    <ligand>
        <name>Zn(2+)</name>
        <dbReference type="ChEBI" id="CHEBI:29105"/>
    </ligand>
</feature>
<evidence type="ECO:0000256" key="4">
    <source>
        <dbReference type="HAMAP-Rule" id="MF_00213"/>
    </source>
</evidence>
<dbReference type="PIRSF" id="PIRSF004761">
    <property type="entry name" value="Hydrgn_mat_HypA"/>
    <property type="match status" value="1"/>
</dbReference>
<keyword evidence="3 4" id="KW-0862">Zinc</keyword>
<dbReference type="Proteomes" id="UP001474120">
    <property type="component" value="Unassembled WGS sequence"/>
</dbReference>
<dbReference type="EMBL" id="JBCDNA010000002">
    <property type="protein sequence ID" value="MEL4456303.1"/>
    <property type="molecule type" value="Genomic_DNA"/>
</dbReference>
<feature type="binding site" evidence="4">
    <location>
        <position position="92"/>
    </location>
    <ligand>
        <name>Zn(2+)</name>
        <dbReference type="ChEBI" id="CHEBI:29105"/>
    </ligand>
</feature>
<dbReference type="PANTHER" id="PTHR34535:SF3">
    <property type="entry name" value="HYDROGENASE MATURATION FACTOR HYPA"/>
    <property type="match status" value="1"/>
</dbReference>
<evidence type="ECO:0000256" key="3">
    <source>
        <dbReference type="ARBA" id="ARBA00022833"/>
    </source>
</evidence>
<comment type="caution">
    <text evidence="5">The sequence shown here is derived from an EMBL/GenBank/DDBJ whole genome shotgun (WGS) entry which is preliminary data.</text>
</comment>
<feature type="binding site" evidence="4">
    <location>
        <position position="76"/>
    </location>
    <ligand>
        <name>Zn(2+)</name>
        <dbReference type="ChEBI" id="CHEBI:29105"/>
    </ligand>
</feature>
<comment type="function">
    <text evidence="4">Involved in the maturation of [NiFe] hydrogenases. Required for nickel insertion into the metal center of the hydrogenase.</text>
</comment>
<dbReference type="InterPro" id="IPR000688">
    <property type="entry name" value="HypA/HybF"/>
</dbReference>
<feature type="binding site" evidence="4">
    <location>
        <position position="2"/>
    </location>
    <ligand>
        <name>Ni(2+)</name>
        <dbReference type="ChEBI" id="CHEBI:49786"/>
    </ligand>
</feature>
<feature type="binding site" evidence="4">
    <location>
        <position position="73"/>
    </location>
    <ligand>
        <name>Zn(2+)</name>
        <dbReference type="ChEBI" id="CHEBI:29105"/>
    </ligand>
</feature>
<keyword evidence="6" id="KW-1185">Reference proteome</keyword>
<evidence type="ECO:0000313" key="6">
    <source>
        <dbReference type="Proteomes" id="UP001474120"/>
    </source>
</evidence>
<dbReference type="Gene3D" id="3.30.2320.80">
    <property type="match status" value="1"/>
</dbReference>
<dbReference type="PANTHER" id="PTHR34535">
    <property type="entry name" value="HYDROGENASE MATURATION FACTOR HYPA"/>
    <property type="match status" value="1"/>
</dbReference>
<evidence type="ECO:0000313" key="5">
    <source>
        <dbReference type="EMBL" id="MEL4456303.1"/>
    </source>
</evidence>
<dbReference type="HAMAP" id="MF_00213">
    <property type="entry name" value="HypA_HybF"/>
    <property type="match status" value="1"/>
</dbReference>
<evidence type="ECO:0000256" key="2">
    <source>
        <dbReference type="ARBA" id="ARBA00022723"/>
    </source>
</evidence>
<name>A0ABU9L1I3_9FLAO</name>
<protein>
    <recommendedName>
        <fullName evidence="4">Hydrogenase maturation factor HypA</fullName>
    </recommendedName>
</protein>
<comment type="similarity">
    <text evidence="4">Belongs to the HypA/HybF family.</text>
</comment>
<sequence length="113" mass="12517">MHELSIVMGILKIAETEAAKAGAKKVDLIELEIGTLAGIEFQALDFAWSKAVKDTVLESAVKKIDKIEAKGQCMECDHIFTLEHIYDPCPKCQNYLKGILQGKELRVKALEVT</sequence>
<accession>A0ABU9L1I3</accession>